<evidence type="ECO:0000313" key="2">
    <source>
        <dbReference type="Proteomes" id="UP000789647"/>
    </source>
</evidence>
<gene>
    <name evidence="1" type="ORF">AI2935V1_5266</name>
</gene>
<sequence length="48" mass="5625">MLKRAFDRASMSVSFGKEAANHYCEPYPRSQALKDWFQGFCEVLFRCC</sequence>
<proteinExistence type="predicted"/>
<dbReference type="Proteomes" id="UP000789647">
    <property type="component" value="Plasmid P2"/>
</dbReference>
<dbReference type="AlphaFoldDB" id="A0AAD1U0Y3"/>
<reference evidence="1" key="1">
    <citation type="submission" date="2022-05" db="EMBL/GenBank/DDBJ databases">
        <authorList>
            <person name="Alioto T."/>
            <person name="Alioto T."/>
            <person name="Gomez Garrido J."/>
        </authorList>
    </citation>
    <scope>NUCLEOTIDE SEQUENCE</scope>
    <source>
        <strain evidence="1">112</strain>
        <plasmid evidence="1">P2</plasmid>
    </source>
</reference>
<accession>A0AAD1U0Y3</accession>
<organism evidence="1 2">
    <name type="scientific">Citrobacter freundii</name>
    <dbReference type="NCBI Taxonomy" id="546"/>
    <lineage>
        <taxon>Bacteria</taxon>
        <taxon>Pseudomonadati</taxon>
        <taxon>Pseudomonadota</taxon>
        <taxon>Gammaproteobacteria</taxon>
        <taxon>Enterobacterales</taxon>
        <taxon>Enterobacteriaceae</taxon>
        <taxon>Citrobacter</taxon>
        <taxon>Citrobacter freundii complex</taxon>
    </lineage>
</organism>
<evidence type="ECO:0000313" key="1">
    <source>
        <dbReference type="EMBL" id="CAH6622540.1"/>
    </source>
</evidence>
<protein>
    <submittedName>
        <fullName evidence="1">Uncharacterized protein</fullName>
    </submittedName>
</protein>
<name>A0AAD1U0Y3_CITFR</name>
<geneLocation type="plasmid" evidence="1 2">
    <name>P2</name>
</geneLocation>
<dbReference type="EMBL" id="OW995943">
    <property type="protein sequence ID" value="CAH6622540.1"/>
    <property type="molecule type" value="Genomic_DNA"/>
</dbReference>
<keyword evidence="1" id="KW-0614">Plasmid</keyword>